<proteinExistence type="predicted"/>
<evidence type="ECO:0000256" key="1">
    <source>
        <dbReference type="SAM" id="MobiDB-lite"/>
    </source>
</evidence>
<sequence>MRSRSAKHTAAASTWGNREERSCSVSTFAASGTQPRLTNHKNGHEVHA</sequence>
<feature type="region of interest" description="Disordered" evidence="1">
    <location>
        <begin position="1"/>
        <end position="48"/>
    </location>
</feature>
<dbReference type="AlphaFoldDB" id="D8LAS8"/>
<dbReference type="Proteomes" id="UP000002630">
    <property type="component" value="Linkage Group LG01"/>
</dbReference>
<feature type="compositionally biased region" description="Polar residues" evidence="1">
    <location>
        <begin position="23"/>
        <end position="37"/>
    </location>
</feature>
<keyword evidence="3" id="KW-1185">Reference proteome</keyword>
<name>D8LAS8_ECTSI</name>
<organism evidence="2 3">
    <name type="scientific">Ectocarpus siliculosus</name>
    <name type="common">Brown alga</name>
    <name type="synonym">Conferva siliculosa</name>
    <dbReference type="NCBI Taxonomy" id="2880"/>
    <lineage>
        <taxon>Eukaryota</taxon>
        <taxon>Sar</taxon>
        <taxon>Stramenopiles</taxon>
        <taxon>Ochrophyta</taxon>
        <taxon>PX clade</taxon>
        <taxon>Phaeophyceae</taxon>
        <taxon>Ectocarpales</taxon>
        <taxon>Ectocarpaceae</taxon>
        <taxon>Ectocarpus</taxon>
    </lineage>
</organism>
<dbReference type="EMBL" id="FN649726">
    <property type="protein sequence ID" value="CBN76437.1"/>
    <property type="molecule type" value="Genomic_DNA"/>
</dbReference>
<dbReference type="EMBL" id="FN647682">
    <property type="protein sequence ID" value="CBN76437.1"/>
    <property type="molecule type" value="Genomic_DNA"/>
</dbReference>
<protein>
    <submittedName>
        <fullName evidence="2">Uncharacterized protein</fullName>
    </submittedName>
</protein>
<accession>D8LAS8</accession>
<reference evidence="2 3" key="1">
    <citation type="journal article" date="2010" name="Nature">
        <title>The Ectocarpus genome and the independent evolution of multicellularity in brown algae.</title>
        <authorList>
            <person name="Cock J.M."/>
            <person name="Sterck L."/>
            <person name="Rouze P."/>
            <person name="Scornet D."/>
            <person name="Allen A.E."/>
            <person name="Amoutzias G."/>
            <person name="Anthouard V."/>
            <person name="Artiguenave F."/>
            <person name="Aury J.M."/>
            <person name="Badger J.H."/>
            <person name="Beszteri B."/>
            <person name="Billiau K."/>
            <person name="Bonnet E."/>
            <person name="Bothwell J.H."/>
            <person name="Bowler C."/>
            <person name="Boyen C."/>
            <person name="Brownlee C."/>
            <person name="Carrano C.J."/>
            <person name="Charrier B."/>
            <person name="Cho G.Y."/>
            <person name="Coelho S.M."/>
            <person name="Collen J."/>
            <person name="Corre E."/>
            <person name="Da Silva C."/>
            <person name="Delage L."/>
            <person name="Delaroque N."/>
            <person name="Dittami S.M."/>
            <person name="Doulbeau S."/>
            <person name="Elias M."/>
            <person name="Farnham G."/>
            <person name="Gachon C.M."/>
            <person name="Gschloessl B."/>
            <person name="Heesch S."/>
            <person name="Jabbari K."/>
            <person name="Jubin C."/>
            <person name="Kawai H."/>
            <person name="Kimura K."/>
            <person name="Kloareg B."/>
            <person name="Kupper F.C."/>
            <person name="Lang D."/>
            <person name="Le Bail A."/>
            <person name="Leblanc C."/>
            <person name="Lerouge P."/>
            <person name="Lohr M."/>
            <person name="Lopez P.J."/>
            <person name="Martens C."/>
            <person name="Maumus F."/>
            <person name="Michel G."/>
            <person name="Miranda-Saavedra D."/>
            <person name="Morales J."/>
            <person name="Moreau H."/>
            <person name="Motomura T."/>
            <person name="Nagasato C."/>
            <person name="Napoli C.A."/>
            <person name="Nelson D.R."/>
            <person name="Nyvall-Collen P."/>
            <person name="Peters A.F."/>
            <person name="Pommier C."/>
            <person name="Potin P."/>
            <person name="Poulain J."/>
            <person name="Quesneville H."/>
            <person name="Read B."/>
            <person name="Rensing S.A."/>
            <person name="Ritter A."/>
            <person name="Rousvoal S."/>
            <person name="Samanta M."/>
            <person name="Samson G."/>
            <person name="Schroeder D.C."/>
            <person name="Segurens B."/>
            <person name="Strittmatter M."/>
            <person name="Tonon T."/>
            <person name="Tregear J.W."/>
            <person name="Valentin K."/>
            <person name="von Dassow P."/>
            <person name="Yamagishi T."/>
            <person name="Van de Peer Y."/>
            <person name="Wincker P."/>
        </authorList>
    </citation>
    <scope>NUCLEOTIDE SEQUENCE [LARGE SCALE GENOMIC DNA]</scope>
    <source>
        <strain evidence="3">Ec32 / CCAP1310/4</strain>
    </source>
</reference>
<dbReference type="InParanoid" id="D8LAS8"/>
<evidence type="ECO:0000313" key="2">
    <source>
        <dbReference type="EMBL" id="CBN76437.1"/>
    </source>
</evidence>
<gene>
    <name evidence="2" type="ORF">Esi_0000_0008</name>
</gene>
<evidence type="ECO:0000313" key="3">
    <source>
        <dbReference type="Proteomes" id="UP000002630"/>
    </source>
</evidence>